<dbReference type="SUPFAM" id="SSF57667">
    <property type="entry name" value="beta-beta-alpha zinc fingers"/>
    <property type="match status" value="1"/>
</dbReference>
<dbReference type="InterPro" id="IPR041679">
    <property type="entry name" value="DNA2/NAM7-like_C"/>
</dbReference>
<keyword evidence="6" id="KW-0378">Hydrolase</keyword>
<feature type="compositionally biased region" description="Polar residues" evidence="11">
    <location>
        <begin position="65"/>
        <end position="77"/>
    </location>
</feature>
<keyword evidence="7" id="KW-0347">Helicase</keyword>
<dbReference type="Gene3D" id="3.40.50.300">
    <property type="entry name" value="P-loop containing nucleotide triphosphate hydrolases"/>
    <property type="match status" value="2"/>
</dbReference>
<keyword evidence="8" id="KW-0067">ATP-binding</keyword>
<evidence type="ECO:0000256" key="5">
    <source>
        <dbReference type="ARBA" id="ARBA00022741"/>
    </source>
</evidence>
<dbReference type="InterPro" id="IPR041677">
    <property type="entry name" value="DNA2/NAM7_AAA_11"/>
</dbReference>
<dbReference type="PANTHER" id="PTHR45418:SF1">
    <property type="entry name" value="CANCER_TESTIS ANTIGEN 55"/>
    <property type="match status" value="1"/>
</dbReference>
<dbReference type="InterPro" id="IPR036236">
    <property type="entry name" value="Znf_C2H2_sf"/>
</dbReference>
<dbReference type="PANTHER" id="PTHR45418">
    <property type="entry name" value="CANCER/TESTIS ANTIGEN 55"/>
    <property type="match status" value="1"/>
</dbReference>
<evidence type="ECO:0000256" key="9">
    <source>
        <dbReference type="ARBA" id="ARBA00023158"/>
    </source>
</evidence>
<keyword evidence="9" id="KW-0943">RNA-mediated gene silencing</keyword>
<dbReference type="GO" id="GO:0005524">
    <property type="term" value="F:ATP binding"/>
    <property type="evidence" value="ECO:0007669"/>
    <property type="project" value="UniProtKB-KW"/>
</dbReference>
<keyword evidence="4" id="KW-0963">Cytoplasm</keyword>
<evidence type="ECO:0000259" key="12">
    <source>
        <dbReference type="Pfam" id="PF13086"/>
    </source>
</evidence>
<dbReference type="Pfam" id="PF13087">
    <property type="entry name" value="AAA_12"/>
    <property type="match status" value="1"/>
</dbReference>
<evidence type="ECO:0000256" key="11">
    <source>
        <dbReference type="SAM" id="MobiDB-lite"/>
    </source>
</evidence>
<comment type="subcellular location">
    <subcellularLocation>
        <location evidence="1">Cytoplasm</location>
    </subcellularLocation>
</comment>
<feature type="domain" description="Helicase MOV-10-like beta-barrel" evidence="14">
    <location>
        <begin position="387"/>
        <end position="470"/>
    </location>
</feature>
<evidence type="ECO:0000256" key="4">
    <source>
        <dbReference type="ARBA" id="ARBA00022490"/>
    </source>
</evidence>
<sequence length="1000" mass="112001">MPIICETCSVTLTSAADQALHIAGKKHKRNEAAQATGQSTRNNAPPQPTRGRPAGRGARGNPTASTSSRPQGLNATGQGHHPNGFGPNTRRGNRAPRPPQPPLPNHGFVSNRESTPPLRGARGRGRGGYRGGRGRGAPAGSRAPPPPPRETNNAGPGPGPRPLPIRMDYAVDFGVIPNMEPTRQQGTYNLVIYETTLTSEPAVRIVPIKPSRKHSVRGFSYLGSSLSYDNERGQSYALRFEFNPEAVTRGVHVVRVIIDFTPTGRRAAHKTIRLRAIIGSPEDHQTLQPVVPFEPMKREELRDDWHKTRMIQDKPTHNTLDFTRLDYYDVPPEFWRLAQGFIEREEDAKIHLRSLLPHELNVRTYKQHWSHLLWHEEIAMCNQLKQYDMKKSIITKLPTGKYSLNVPGLEEKRPSVIVSDLVAIRRPTSNPNSKPPVYGGHVTDVQRSDVIMQLHGEFPHIVNQEWEVRFTVNRLVLRRMHDAISKATSESDRLLFPGESHKKRRVPLPPRLSIDRRFDSNERQRLAVEQIVGLGPGDIPFIIFGPPGTGKTTVVVEAIHQVVKNKPESRLLVCAPSNSAADLLATRLALVYPRSQLLRLNAPTRSFDALPVGLRKYSTLEADGRTFTAPSKDDLMKFRIIVSTCFYASVPKAMRIDNHFTHIFVDEAGHASEPEIMIPILQNASPTTNVILSGDPRQLGPIIQSKACNALGMSVSYLERMVKRLVYRIETGDYSGSNIVKLLQNYRNHPAILRFSNTVFYSRELQACADPVILSRLTRFHKLPRPGFPVIFHSICGENQREGKSPSYFNIDEVTLVKHYVRALIDEGNYGLNANSIGVITPYRQQCVKIRQLFNKIGYGGVEVKVTEDWQGQEKRVIIISTVRSDPELLEEGGLKFLGFVTSPRRTNVALTRAQALVIVIGNGPVLLLDPFWNSFIRYVHSSGGSTGDDLQGIIQPQGDYGPGIFADMRRENPEYMDQIDQDELWEPLRDASQSWDSRN</sequence>
<evidence type="ECO:0000313" key="15">
    <source>
        <dbReference type="EMBL" id="CAE6434627.1"/>
    </source>
</evidence>
<dbReference type="GO" id="GO:0016787">
    <property type="term" value="F:hydrolase activity"/>
    <property type="evidence" value="ECO:0007669"/>
    <property type="project" value="UniProtKB-KW"/>
</dbReference>
<dbReference type="EMBL" id="CAJMWX010000842">
    <property type="protein sequence ID" value="CAE6434627.1"/>
    <property type="molecule type" value="Genomic_DNA"/>
</dbReference>
<organism evidence="15 16">
    <name type="scientific">Rhizoctonia solani</name>
    <dbReference type="NCBI Taxonomy" id="456999"/>
    <lineage>
        <taxon>Eukaryota</taxon>
        <taxon>Fungi</taxon>
        <taxon>Dikarya</taxon>
        <taxon>Basidiomycota</taxon>
        <taxon>Agaricomycotina</taxon>
        <taxon>Agaricomycetes</taxon>
        <taxon>Cantharellales</taxon>
        <taxon>Ceratobasidiaceae</taxon>
        <taxon>Rhizoctonia</taxon>
    </lineage>
</organism>
<dbReference type="InterPro" id="IPR049080">
    <property type="entry name" value="MOV-10-like_beta-barrel"/>
</dbReference>
<dbReference type="EC" id="3.6.4.13" evidence="3"/>
<evidence type="ECO:0000256" key="10">
    <source>
        <dbReference type="ARBA" id="ARBA00047984"/>
    </source>
</evidence>
<evidence type="ECO:0000256" key="2">
    <source>
        <dbReference type="ARBA" id="ARBA00005601"/>
    </source>
</evidence>
<accession>A0A8H3ASI3</accession>
<dbReference type="Proteomes" id="UP000663888">
    <property type="component" value="Unassembled WGS sequence"/>
</dbReference>
<dbReference type="InterPro" id="IPR026122">
    <property type="entry name" value="MOV-10/SDE3_DEXXQ/H-box"/>
</dbReference>
<dbReference type="CDD" id="cd18038">
    <property type="entry name" value="DEXXQc_Helz-like"/>
    <property type="match status" value="1"/>
</dbReference>
<reference evidence="15" key="1">
    <citation type="submission" date="2021-01" db="EMBL/GenBank/DDBJ databases">
        <authorList>
            <person name="Kaushik A."/>
        </authorList>
    </citation>
    <scope>NUCLEOTIDE SEQUENCE</scope>
    <source>
        <strain evidence="15">AG4-R118</strain>
    </source>
</reference>
<dbReference type="GO" id="GO:0032574">
    <property type="term" value="F:5'-3' RNA helicase activity"/>
    <property type="evidence" value="ECO:0007669"/>
    <property type="project" value="InterPro"/>
</dbReference>
<evidence type="ECO:0000259" key="14">
    <source>
        <dbReference type="Pfam" id="PF21634"/>
    </source>
</evidence>
<keyword evidence="5" id="KW-0547">Nucleotide-binding</keyword>
<comment type="caution">
    <text evidence="15">The sequence shown here is derived from an EMBL/GenBank/DDBJ whole genome shotgun (WGS) entry which is preliminary data.</text>
</comment>
<gene>
    <name evidence="15" type="ORF">RDB_LOCUS39979</name>
</gene>
<dbReference type="Gene3D" id="3.30.160.60">
    <property type="entry name" value="Classic Zinc Finger"/>
    <property type="match status" value="1"/>
</dbReference>
<dbReference type="GO" id="GO:0031047">
    <property type="term" value="P:regulatory ncRNA-mediated gene silencing"/>
    <property type="evidence" value="ECO:0007669"/>
    <property type="project" value="UniProtKB-KW"/>
</dbReference>
<feature type="domain" description="DNA2/NAM7 helicase-like C-terminal" evidence="13">
    <location>
        <begin position="720"/>
        <end position="923"/>
    </location>
</feature>
<dbReference type="Pfam" id="PF13086">
    <property type="entry name" value="AAA_11"/>
    <property type="match status" value="2"/>
</dbReference>
<feature type="domain" description="DNA2/NAM7 helicase helicase" evidence="12">
    <location>
        <begin position="635"/>
        <end position="706"/>
    </location>
</feature>
<evidence type="ECO:0000256" key="3">
    <source>
        <dbReference type="ARBA" id="ARBA00012552"/>
    </source>
</evidence>
<proteinExistence type="inferred from homology"/>
<feature type="domain" description="DNA2/NAM7 helicase helicase" evidence="12">
    <location>
        <begin position="520"/>
        <end position="590"/>
    </location>
</feature>
<comment type="similarity">
    <text evidence="2">Belongs to the DNA2/NAM7 helicase family. SDE3 subfamily.</text>
</comment>
<evidence type="ECO:0000256" key="8">
    <source>
        <dbReference type="ARBA" id="ARBA00022840"/>
    </source>
</evidence>
<evidence type="ECO:0000256" key="1">
    <source>
        <dbReference type="ARBA" id="ARBA00004496"/>
    </source>
</evidence>
<evidence type="ECO:0000256" key="6">
    <source>
        <dbReference type="ARBA" id="ARBA00022801"/>
    </source>
</evidence>
<name>A0A8H3ASI3_9AGAM</name>
<feature type="region of interest" description="Disordered" evidence="11">
    <location>
        <begin position="25"/>
        <end position="165"/>
    </location>
</feature>
<evidence type="ECO:0000259" key="13">
    <source>
        <dbReference type="Pfam" id="PF13087"/>
    </source>
</evidence>
<dbReference type="CDD" id="cd18808">
    <property type="entry name" value="SF1_C_Upf1"/>
    <property type="match status" value="1"/>
</dbReference>
<dbReference type="InterPro" id="IPR047187">
    <property type="entry name" value="SF1_C_Upf1"/>
</dbReference>
<feature type="compositionally biased region" description="Polar residues" evidence="11">
    <location>
        <begin position="33"/>
        <end position="43"/>
    </location>
</feature>
<dbReference type="AlphaFoldDB" id="A0A8H3ASI3"/>
<dbReference type="GO" id="GO:0003723">
    <property type="term" value="F:RNA binding"/>
    <property type="evidence" value="ECO:0007669"/>
    <property type="project" value="InterPro"/>
</dbReference>
<dbReference type="GO" id="GO:0005737">
    <property type="term" value="C:cytoplasm"/>
    <property type="evidence" value="ECO:0007669"/>
    <property type="project" value="UniProtKB-SubCell"/>
</dbReference>
<dbReference type="InterPro" id="IPR027417">
    <property type="entry name" value="P-loop_NTPase"/>
</dbReference>
<dbReference type="Pfam" id="PF21634">
    <property type="entry name" value="MOV-10_beta-barrel"/>
    <property type="match status" value="1"/>
</dbReference>
<feature type="compositionally biased region" description="Low complexity" evidence="11">
    <location>
        <begin position="49"/>
        <end position="64"/>
    </location>
</feature>
<feature type="compositionally biased region" description="Gly residues" evidence="11">
    <location>
        <begin position="128"/>
        <end position="137"/>
    </location>
</feature>
<evidence type="ECO:0000313" key="16">
    <source>
        <dbReference type="Proteomes" id="UP000663888"/>
    </source>
</evidence>
<protein>
    <recommendedName>
        <fullName evidence="3">RNA helicase</fullName>
        <ecNumber evidence="3">3.6.4.13</ecNumber>
    </recommendedName>
</protein>
<dbReference type="SUPFAM" id="SSF52540">
    <property type="entry name" value="P-loop containing nucleoside triphosphate hydrolases"/>
    <property type="match status" value="1"/>
</dbReference>
<evidence type="ECO:0000256" key="7">
    <source>
        <dbReference type="ARBA" id="ARBA00022806"/>
    </source>
</evidence>
<comment type="catalytic activity">
    <reaction evidence="10">
        <text>ATP + H2O = ADP + phosphate + H(+)</text>
        <dbReference type="Rhea" id="RHEA:13065"/>
        <dbReference type="ChEBI" id="CHEBI:15377"/>
        <dbReference type="ChEBI" id="CHEBI:15378"/>
        <dbReference type="ChEBI" id="CHEBI:30616"/>
        <dbReference type="ChEBI" id="CHEBI:43474"/>
        <dbReference type="ChEBI" id="CHEBI:456216"/>
        <dbReference type="EC" id="3.6.4.13"/>
    </reaction>
</comment>